<protein>
    <submittedName>
        <fullName evidence="4">Aerobic cobaltochelatase subunit CobN</fullName>
        <ecNumber evidence="4">6.6.1.2</ecNumber>
    </submittedName>
</protein>
<evidence type="ECO:0000313" key="5">
    <source>
        <dbReference type="Proteomes" id="UP000249300"/>
    </source>
</evidence>
<dbReference type="EMBL" id="LS483447">
    <property type="protein sequence ID" value="SQH73252.1"/>
    <property type="molecule type" value="Genomic_DNA"/>
</dbReference>
<accession>A0A2X4SGY6</accession>
<reference evidence="4 5" key="1">
    <citation type="submission" date="2018-06" db="EMBL/GenBank/DDBJ databases">
        <authorList>
            <consortium name="Pathogen Informatics"/>
            <person name="Doyle S."/>
        </authorList>
    </citation>
    <scope>NUCLEOTIDE SEQUENCE [LARGE SCALE GENOMIC DNA]</scope>
    <source>
        <strain evidence="4 5">NCTC12858</strain>
    </source>
</reference>
<dbReference type="RefSeq" id="WP_023939424.1">
    <property type="nucleotide sequence ID" value="NZ_LS483447.1"/>
</dbReference>
<sequence>MKRLSSKAYVFILLATIVVVGLVVWLYPRKTTVALVNFPAYQVSAMAKSVADDPIRIVEVGTDELDKLQNCDAALIFAMGIRLTDEQREQILKLKEKNILFASLMPIDPSNDLSNIEESKLEILKKYLLKGGRSNYRSGLNFIRHELLGKSITRDAIVAAVDIPDNVFFNEFDERIDTTLTDYTNFLKNKELYQEGGKRIALFTGNFGPFNSNKDQLDELIKALREAHFNVYPLSSFSRRIELLEEIKPDAVVYLPHGRFSMMQSDAAVDYFRRNNIPVFAPLAVTGTHEDWLADSRGMSGGMLSQSIVMPEIDGALMSRALIAQYEGKEGFHEFHCIPDRLSVFVSSIKRYLSLRDKPNAEKHLAIYYYKGAGKAALSAAGMEATTSLYNLLLRLQSEGYNVAGLPASAKALEELIQQRGSFPAGFARTEVEKYLASNVPFWYTASEFSKDLKNDFPEDLVDSLARIYGEVPGGYMVRNGKGEGSIAVSRIELGNIALLPQPGMGGGGEDDFRLTHGSNPLPPYHYLASYLWTRHKFQADAIIHFGTHGSLEFIPGKQVGLSERDWTDAIVADIPHFYLYSIGNVGEGVIAKRRSYAQLISHLTPGFIHTGLDAQATPITELTSHYLSHDHDESSLNARIKAQAAKNGILRELRIDTTLSKPLSRDEIELIDNFAAELADAKISGGMYTLGEAFDAGKIRSSVVLMAVDPIAYSAAEVAKLKGRITDKQLKGSFFSTHFHRPAMKLVSSILASGHIDLSSAFRQMGITAADLTLSEAVESQQKNAKMAMMGSMMSVMGGSKGKAPAGMGSIGGKSGQMPHMQGKPQGMAGHPNMAKGKVMGKDSKSQKPSSTPEKTQAGAKPTASTAGKTMGQMPPVSLPSSRHPQQGMSMQQQLQGKDVEYSKQDVQLANAIAKLKETIQNVLLYRSYLQESPSKELDAMVNALAGGYTSPSPGGDFIANPNALPTGRNLYAINAEATPSAAAIEKGKQMAEEMLADYVRRHPGKYPEKVSFTLWSGSFVESEGATIAEIFYLLGVRPIADRFGRILDLELIPASELQRPRIDVVVQTSGQLRDLAASRLELIQKAVEMAAEAGDKDGDNFVAKGRQAAERILLDKGFAPQEARDLSTQRVFGALNGGYGTNIQGMVEAGDRWEDESQIAQVYLNNMGAVYGSGKDWGAFRAGVFEAALQNTDVVIQPRQSNTWGALSLDHVYEFMGGLTLTVRQVTGKDPEGYLNDLRNRHRARSQEIKTAIGIEARTTILNPTYIKQMIAEGAGSADAISETVRNTYGWNVMKPNAIDHELWQDIYDVYIEDKHNLGVANFFEDKNPTALQELTGTMLETIRKGYWPASEAQRKKLAEINAEMTSKYGADGAFTGQNHKLQSFIGEQLDASQRKAFEDKLAEQTGRSDREAVVLEKDKARQNLTNGADYTRYLVPIAAVLFVVVLIIIYVLRRKKKADE</sequence>
<name>A0A2X4SGY6_9PORP</name>
<feature type="domain" description="CobN/magnesium chelatase" evidence="3">
    <location>
        <begin position="126"/>
        <end position="1356"/>
    </location>
</feature>
<feature type="region of interest" description="Disordered" evidence="1">
    <location>
        <begin position="800"/>
        <end position="887"/>
    </location>
</feature>
<dbReference type="KEGG" id="pcre:NCTC12858_01097"/>
<dbReference type="GO" id="GO:0051116">
    <property type="term" value="F:cobaltochelatase activity"/>
    <property type="evidence" value="ECO:0007669"/>
    <property type="project" value="UniProtKB-EC"/>
</dbReference>
<dbReference type="Pfam" id="PF02514">
    <property type="entry name" value="CobN-Mg_chel"/>
    <property type="match status" value="1"/>
</dbReference>
<evidence type="ECO:0000256" key="1">
    <source>
        <dbReference type="SAM" id="MobiDB-lite"/>
    </source>
</evidence>
<keyword evidence="2" id="KW-0472">Membrane</keyword>
<proteinExistence type="predicted"/>
<dbReference type="EC" id="6.6.1.2" evidence="4"/>
<evidence type="ECO:0000313" key="4">
    <source>
        <dbReference type="EMBL" id="SQH73252.1"/>
    </source>
</evidence>
<dbReference type="PANTHER" id="PTHR44119:SF1">
    <property type="entry name" value="MAGNESIUM-CHELATASE SUBUNIT CHLH, CHLOROPLASTIC"/>
    <property type="match status" value="1"/>
</dbReference>
<feature type="transmembrane region" description="Helical" evidence="2">
    <location>
        <begin position="9"/>
        <end position="27"/>
    </location>
</feature>
<evidence type="ECO:0000256" key="2">
    <source>
        <dbReference type="SAM" id="Phobius"/>
    </source>
</evidence>
<dbReference type="PANTHER" id="PTHR44119">
    <property type="entry name" value="MAGNESIUM-CHELATASE SUBUNIT CHLH, CHLOROPLASTIC"/>
    <property type="match status" value="1"/>
</dbReference>
<feature type="transmembrane region" description="Helical" evidence="2">
    <location>
        <begin position="1436"/>
        <end position="1455"/>
    </location>
</feature>
<organism evidence="4 5">
    <name type="scientific">Porphyromonas crevioricanis</name>
    <dbReference type="NCBI Taxonomy" id="393921"/>
    <lineage>
        <taxon>Bacteria</taxon>
        <taxon>Pseudomonadati</taxon>
        <taxon>Bacteroidota</taxon>
        <taxon>Bacteroidia</taxon>
        <taxon>Bacteroidales</taxon>
        <taxon>Porphyromonadaceae</taxon>
        <taxon>Porphyromonas</taxon>
    </lineage>
</organism>
<evidence type="ECO:0000259" key="3">
    <source>
        <dbReference type="Pfam" id="PF02514"/>
    </source>
</evidence>
<dbReference type="InterPro" id="IPR003672">
    <property type="entry name" value="CobN/Mg_chltase"/>
</dbReference>
<dbReference type="Proteomes" id="UP000249300">
    <property type="component" value="Chromosome 1"/>
</dbReference>
<keyword evidence="2" id="KW-0812">Transmembrane</keyword>
<keyword evidence="2" id="KW-1133">Transmembrane helix</keyword>
<keyword evidence="5" id="KW-1185">Reference proteome</keyword>
<gene>
    <name evidence="4" type="primary">cobN</name>
    <name evidence="4" type="ORF">NCTC12858_01097</name>
</gene>
<keyword evidence="4" id="KW-0436">Ligase</keyword>